<dbReference type="Pfam" id="PF14388">
    <property type="entry name" value="DUF4419"/>
    <property type="match status" value="1"/>
</dbReference>
<dbReference type="EMBL" id="CAJNOM010000075">
    <property type="protein sequence ID" value="CAF0987983.1"/>
    <property type="molecule type" value="Genomic_DNA"/>
</dbReference>
<dbReference type="PANTHER" id="PTHR31252">
    <property type="entry name" value="DUF4419 DOMAIN-CONTAINING PROTEIN"/>
    <property type="match status" value="1"/>
</dbReference>
<dbReference type="InterPro" id="IPR025533">
    <property type="entry name" value="DUF4419"/>
</dbReference>
<gene>
    <name evidence="1" type="ORF">BJG266_LOCUS15116</name>
    <name evidence="2" type="ORF">QVE165_LOCUS14231</name>
</gene>
<name>A0A814FQ33_9BILA</name>
<protein>
    <submittedName>
        <fullName evidence="2">Uncharacterized protein</fullName>
    </submittedName>
</protein>
<accession>A0A814FQ33</accession>
<organism evidence="2 3">
    <name type="scientific">Adineta steineri</name>
    <dbReference type="NCBI Taxonomy" id="433720"/>
    <lineage>
        <taxon>Eukaryota</taxon>
        <taxon>Metazoa</taxon>
        <taxon>Spiralia</taxon>
        <taxon>Gnathifera</taxon>
        <taxon>Rotifera</taxon>
        <taxon>Eurotatoria</taxon>
        <taxon>Bdelloidea</taxon>
        <taxon>Adinetida</taxon>
        <taxon>Adinetidae</taxon>
        <taxon>Adineta</taxon>
    </lineage>
</organism>
<dbReference type="AlphaFoldDB" id="A0A814FQ33"/>
<keyword evidence="3" id="KW-1185">Reference proteome</keyword>
<sequence length="231" mass="26532">MSACAANERFHTVVIRGDLPTIEKQYSADIPTDLPPADHWIRGVIDYLASDRWDRNNFENDQFKVQHTISNGPYTSPAYGGHAIFRAYLSAYNSHEDIVLSPDDLWLMITIYFAKYANDNAEKLRHLLVNHDGKIKLTIEQVQPDPESWTQLTGWFLQLCYELHTKTSCNIREITLHSVVAPVEFESEYTDEKKTCYVVGGFHGVESRDEWHKPVMSLAVIDDLSTITKRK</sequence>
<dbReference type="Proteomes" id="UP000663832">
    <property type="component" value="Unassembled WGS sequence"/>
</dbReference>
<evidence type="ECO:0000313" key="1">
    <source>
        <dbReference type="EMBL" id="CAF0985782.1"/>
    </source>
</evidence>
<dbReference type="EMBL" id="CAJNOI010000066">
    <property type="protein sequence ID" value="CAF0985782.1"/>
    <property type="molecule type" value="Genomic_DNA"/>
</dbReference>
<comment type="caution">
    <text evidence="2">The sequence shown here is derived from an EMBL/GenBank/DDBJ whole genome shotgun (WGS) entry which is preliminary data.</text>
</comment>
<dbReference type="Proteomes" id="UP000663877">
    <property type="component" value="Unassembled WGS sequence"/>
</dbReference>
<dbReference type="PANTHER" id="PTHR31252:SF11">
    <property type="entry name" value="DUF4419 DOMAIN-CONTAINING PROTEIN"/>
    <property type="match status" value="1"/>
</dbReference>
<reference evidence="2" key="1">
    <citation type="submission" date="2021-02" db="EMBL/GenBank/DDBJ databases">
        <authorList>
            <person name="Nowell W R."/>
        </authorList>
    </citation>
    <scope>NUCLEOTIDE SEQUENCE</scope>
</reference>
<evidence type="ECO:0000313" key="3">
    <source>
        <dbReference type="Proteomes" id="UP000663832"/>
    </source>
</evidence>
<proteinExistence type="predicted"/>
<evidence type="ECO:0000313" key="2">
    <source>
        <dbReference type="EMBL" id="CAF0987983.1"/>
    </source>
</evidence>
<dbReference type="OrthoDB" id="9971241at2759"/>